<evidence type="ECO:0000313" key="2">
    <source>
        <dbReference type="Proteomes" id="UP001067235"/>
    </source>
</evidence>
<sequence length="111" mass="12197">MSGRVDIFSTVENRLGDVGILHRVGHDEIYIATDDLFKRRLEVEVVMKNVLAVSFELDDEIDVAAARVKLSVKTEPKTRNRLTPYCAHAAPIASASSGIAVAMFISLPDIE</sequence>
<evidence type="ECO:0000313" key="1">
    <source>
        <dbReference type="EMBL" id="MCZ4552510.1"/>
    </source>
</evidence>
<gene>
    <name evidence="1" type="ORF">O4213_21145</name>
</gene>
<protein>
    <submittedName>
        <fullName evidence="1">Uncharacterized protein</fullName>
    </submittedName>
</protein>
<name>A0ABT4MZR3_GORRU</name>
<accession>A0ABT4MZR3</accession>
<organism evidence="1 2">
    <name type="scientific">Gordonia rubripertincta</name>
    <name type="common">Rhodococcus corallinus</name>
    <dbReference type="NCBI Taxonomy" id="36822"/>
    <lineage>
        <taxon>Bacteria</taxon>
        <taxon>Bacillati</taxon>
        <taxon>Actinomycetota</taxon>
        <taxon>Actinomycetes</taxon>
        <taxon>Mycobacteriales</taxon>
        <taxon>Gordoniaceae</taxon>
        <taxon>Gordonia</taxon>
    </lineage>
</organism>
<keyword evidence="2" id="KW-1185">Reference proteome</keyword>
<comment type="caution">
    <text evidence="1">The sequence shown here is derived from an EMBL/GenBank/DDBJ whole genome shotgun (WGS) entry which is preliminary data.</text>
</comment>
<proteinExistence type="predicted"/>
<dbReference type="EMBL" id="JAPWIE010000006">
    <property type="protein sequence ID" value="MCZ4552510.1"/>
    <property type="molecule type" value="Genomic_DNA"/>
</dbReference>
<dbReference type="Proteomes" id="UP001067235">
    <property type="component" value="Unassembled WGS sequence"/>
</dbReference>
<reference evidence="1" key="1">
    <citation type="submission" date="2022-12" db="EMBL/GenBank/DDBJ databases">
        <authorList>
            <person name="Krivoruchko A.V."/>
            <person name="Elkin A."/>
        </authorList>
    </citation>
    <scope>NUCLEOTIDE SEQUENCE</scope>
    <source>
        <strain evidence="1">IEGM 1388</strain>
    </source>
</reference>